<dbReference type="EMBL" id="DUZY01000004">
    <property type="protein sequence ID" value="DAD37508.1"/>
    <property type="molecule type" value="Genomic_DNA"/>
</dbReference>
<proteinExistence type="predicted"/>
<organism evidence="1 2">
    <name type="scientific">Nelumbo nucifera</name>
    <name type="common">Sacred lotus</name>
    <dbReference type="NCBI Taxonomy" id="4432"/>
    <lineage>
        <taxon>Eukaryota</taxon>
        <taxon>Viridiplantae</taxon>
        <taxon>Streptophyta</taxon>
        <taxon>Embryophyta</taxon>
        <taxon>Tracheophyta</taxon>
        <taxon>Spermatophyta</taxon>
        <taxon>Magnoliopsida</taxon>
        <taxon>Proteales</taxon>
        <taxon>Nelumbonaceae</taxon>
        <taxon>Nelumbo</taxon>
    </lineage>
</organism>
<sequence>MRCSCAGWLCGLAQDLTAERWWTCSLMSVCAGYNYIDHPASVHGLMQ</sequence>
<comment type="caution">
    <text evidence="1">The sequence shown here is derived from an EMBL/GenBank/DDBJ whole genome shotgun (WGS) entry which is preliminary data.</text>
</comment>
<dbReference type="Proteomes" id="UP000607653">
    <property type="component" value="Unassembled WGS sequence"/>
</dbReference>
<gene>
    <name evidence="1" type="ORF">HUJ06_008149</name>
</gene>
<evidence type="ECO:0000313" key="1">
    <source>
        <dbReference type="EMBL" id="DAD37508.1"/>
    </source>
</evidence>
<protein>
    <submittedName>
        <fullName evidence="1">Uncharacterized protein</fullName>
    </submittedName>
</protein>
<accession>A0A822Z7N2</accession>
<reference evidence="1 2" key="1">
    <citation type="journal article" date="2020" name="Mol. Biol. Evol.">
        <title>Distinct Expression and Methylation Patterns for Genes with Different Fates following a Single Whole-Genome Duplication in Flowering Plants.</title>
        <authorList>
            <person name="Shi T."/>
            <person name="Rahmani R.S."/>
            <person name="Gugger P.F."/>
            <person name="Wang M."/>
            <person name="Li H."/>
            <person name="Zhang Y."/>
            <person name="Li Z."/>
            <person name="Wang Q."/>
            <person name="Van de Peer Y."/>
            <person name="Marchal K."/>
            <person name="Chen J."/>
        </authorList>
    </citation>
    <scope>NUCLEOTIDE SEQUENCE [LARGE SCALE GENOMIC DNA]</scope>
    <source>
        <tissue evidence="1">Leaf</tissue>
    </source>
</reference>
<evidence type="ECO:0000313" key="2">
    <source>
        <dbReference type="Proteomes" id="UP000607653"/>
    </source>
</evidence>
<keyword evidence="2" id="KW-1185">Reference proteome</keyword>
<dbReference type="AlphaFoldDB" id="A0A822Z7N2"/>
<name>A0A822Z7N2_NELNU</name>